<feature type="compositionally biased region" description="Polar residues" evidence="1">
    <location>
        <begin position="59"/>
        <end position="79"/>
    </location>
</feature>
<keyword evidence="2" id="KW-1133">Transmembrane helix</keyword>
<keyword evidence="2" id="KW-0812">Transmembrane</keyword>
<accession>A0A8F1SBR2</accession>
<keyword evidence="2" id="KW-0472">Membrane</keyword>
<feature type="transmembrane region" description="Helical" evidence="2">
    <location>
        <begin position="107"/>
        <end position="131"/>
    </location>
</feature>
<evidence type="ECO:0000313" key="3">
    <source>
        <dbReference type="EMBL" id="QWQ32294.1"/>
    </source>
</evidence>
<dbReference type="Proteomes" id="UP000679129">
    <property type="component" value="Chromosome"/>
</dbReference>
<feature type="region of interest" description="Disordered" evidence="1">
    <location>
        <begin position="1"/>
        <end position="91"/>
    </location>
</feature>
<dbReference type="KEGG" id="mnd:KOY48_00050"/>
<gene>
    <name evidence="3" type="ORF">KOY48_00050</name>
</gene>
<reference evidence="3" key="1">
    <citation type="submission" date="2021-06" db="EMBL/GenBank/DDBJ databases">
        <title>An adapted protocol for Saccharibacteria cultivation: two new species join this phylum of Candidate Phyla Radiations.</title>
        <authorList>
            <person name="Ibrahim A."/>
            <person name="Maatouk M."/>
            <person name="Zgheib R."/>
            <person name="Haddad G."/>
            <person name="Bou Khalil J."/>
            <person name="Raoult D."/>
            <person name="Bittar F."/>
        </authorList>
    </citation>
    <scope>NUCLEOTIDE SEQUENCE</scope>
    <source>
        <strain evidence="3">IHU1</strain>
    </source>
</reference>
<sequence>MARVDYTTDSETDSRLNPAEQAKFDQISAGFDSGSELSDREKDAINDLESQFDNKDSDLNPNQNDSASAAVNDQESSVPGNGFYQPSAGKKKSPVTFKSLLKKRGPIAVISVILGIISAILGMITSSATMIQNIMENFTWKTTPLQLLKNSMKKVMNKMIGASDDAGICKSKKYAAKQTTLPQQSS</sequence>
<proteinExistence type="predicted"/>
<dbReference type="EMBL" id="CP076460">
    <property type="protein sequence ID" value="QWQ32294.1"/>
    <property type="molecule type" value="Genomic_DNA"/>
</dbReference>
<evidence type="ECO:0000313" key="4">
    <source>
        <dbReference type="Proteomes" id="UP000679129"/>
    </source>
</evidence>
<organism evidence="3 4">
    <name type="scientific">Candidatus Minimicrobia naudis</name>
    <dbReference type="NCBI Taxonomy" id="2841263"/>
    <lineage>
        <taxon>Bacteria</taxon>
        <taxon>Candidatus Saccharimonadota</taxon>
        <taxon>Candidatus Saccharimonadota incertae sedis</taxon>
        <taxon>Candidatus Minimicrobia</taxon>
    </lineage>
</organism>
<evidence type="ECO:0000256" key="1">
    <source>
        <dbReference type="SAM" id="MobiDB-lite"/>
    </source>
</evidence>
<protein>
    <submittedName>
        <fullName evidence="3">Uncharacterized protein</fullName>
    </submittedName>
</protein>
<evidence type="ECO:0000256" key="2">
    <source>
        <dbReference type="SAM" id="Phobius"/>
    </source>
</evidence>
<keyword evidence="4" id="KW-1185">Reference proteome</keyword>
<name>A0A8F1SBR2_9BACT</name>
<dbReference type="AlphaFoldDB" id="A0A8F1SBR2"/>